<accession>A0ABP3K1D7</accession>
<dbReference type="PANTHER" id="PTHR43750">
    <property type="entry name" value="UDP-GLUCOSE 6-DEHYDROGENASE TUAD"/>
    <property type="match status" value="1"/>
</dbReference>
<sequence length="81" mass="9344">MVIKSTISVGELRKRYNTENIFFSLEFLREGKALYDNLHSLRIIVGVKSERAKTFANFLAEGAIKEDIPTLFNNSKRSRSY</sequence>
<dbReference type="Proteomes" id="UP001500740">
    <property type="component" value="Unassembled WGS sequence"/>
</dbReference>
<name>A0ABP3K1D7_9BACI</name>
<reference evidence="2" key="1">
    <citation type="journal article" date="2019" name="Int. J. Syst. Evol. Microbiol.">
        <title>The Global Catalogue of Microorganisms (GCM) 10K type strain sequencing project: providing services to taxonomists for standard genome sequencing and annotation.</title>
        <authorList>
            <consortium name="The Broad Institute Genomics Platform"/>
            <consortium name="The Broad Institute Genome Sequencing Center for Infectious Disease"/>
            <person name="Wu L."/>
            <person name="Ma J."/>
        </authorList>
    </citation>
    <scope>NUCLEOTIDE SEQUENCE [LARGE SCALE GENOMIC DNA]</scope>
    <source>
        <strain evidence="2">JCM 14193</strain>
    </source>
</reference>
<evidence type="ECO:0000313" key="1">
    <source>
        <dbReference type="EMBL" id="GAA0469087.1"/>
    </source>
</evidence>
<dbReference type="PANTHER" id="PTHR43750:SF2">
    <property type="entry name" value="UDP-GLUCOSE 6-DEHYDROGENASE"/>
    <property type="match status" value="1"/>
</dbReference>
<protein>
    <submittedName>
        <fullName evidence="1">Uncharacterized protein</fullName>
    </submittedName>
</protein>
<organism evidence="1 2">
    <name type="scientific">Alkalibacillus silvisoli</name>
    <dbReference type="NCBI Taxonomy" id="392823"/>
    <lineage>
        <taxon>Bacteria</taxon>
        <taxon>Bacillati</taxon>
        <taxon>Bacillota</taxon>
        <taxon>Bacilli</taxon>
        <taxon>Bacillales</taxon>
        <taxon>Bacillaceae</taxon>
        <taxon>Alkalibacillus</taxon>
    </lineage>
</organism>
<proteinExistence type="predicted"/>
<evidence type="ECO:0000313" key="2">
    <source>
        <dbReference type="Proteomes" id="UP001500740"/>
    </source>
</evidence>
<gene>
    <name evidence="1" type="ORF">GCM10008935_26150</name>
</gene>
<dbReference type="EMBL" id="BAAACZ010000026">
    <property type="protein sequence ID" value="GAA0469087.1"/>
    <property type="molecule type" value="Genomic_DNA"/>
</dbReference>
<comment type="caution">
    <text evidence="1">The sequence shown here is derived from an EMBL/GenBank/DDBJ whole genome shotgun (WGS) entry which is preliminary data.</text>
</comment>
<keyword evidence="2" id="KW-1185">Reference proteome</keyword>
<dbReference type="Gene3D" id="3.40.50.720">
    <property type="entry name" value="NAD(P)-binding Rossmann-like Domain"/>
    <property type="match status" value="1"/>
</dbReference>